<dbReference type="Proteomes" id="UP000067625">
    <property type="component" value="Chromosome"/>
</dbReference>
<dbReference type="InterPro" id="IPR004761">
    <property type="entry name" value="Spore_GerAB"/>
</dbReference>
<keyword evidence="5 8" id="KW-0812">Transmembrane</keyword>
<dbReference type="PANTHER" id="PTHR34975">
    <property type="entry name" value="SPORE GERMINATION PROTEIN A2"/>
    <property type="match status" value="1"/>
</dbReference>
<evidence type="ECO:0000256" key="4">
    <source>
        <dbReference type="ARBA" id="ARBA00022544"/>
    </source>
</evidence>
<feature type="transmembrane region" description="Helical" evidence="8">
    <location>
        <begin position="333"/>
        <end position="356"/>
    </location>
</feature>
<evidence type="ECO:0000313" key="9">
    <source>
        <dbReference type="EMBL" id="ALC81897.1"/>
    </source>
</evidence>
<dbReference type="AlphaFoldDB" id="A0A0M4FRC2"/>
<accession>A0A0M4FRC2</accession>
<feature type="transmembrane region" description="Helical" evidence="8">
    <location>
        <begin position="304"/>
        <end position="321"/>
    </location>
</feature>
<reference evidence="10" key="1">
    <citation type="submission" date="2015-08" db="EMBL/GenBank/DDBJ databases">
        <title>Genome sequencing project for genomic taxonomy and phylogenomics of Bacillus-like bacteria.</title>
        <authorList>
            <person name="Liu B."/>
            <person name="Wang J."/>
            <person name="Zhu Y."/>
            <person name="Liu G."/>
            <person name="Chen Q."/>
            <person name="Chen Z."/>
            <person name="Lan J."/>
            <person name="Che J."/>
            <person name="Ge C."/>
            <person name="Shi H."/>
            <person name="Pan Z."/>
            <person name="Liu X."/>
        </authorList>
    </citation>
    <scope>NUCLEOTIDE SEQUENCE [LARGE SCALE GENOMIC DNA]</scope>
    <source>
        <strain evidence="10">FJAT-4402</strain>
    </source>
</reference>
<keyword evidence="10" id="KW-1185">Reference proteome</keyword>
<sequence>MEKAKLSAIQLFSIMLFFELGSALVVSLASGAKKDAWFAIFLGMCGGIVLFFIYYFLYRQYPNLSFTGYARKIAGKYLGWMIGLIYVIYFLYAAARNLRDFGDLLRASTLTNTPVLAIIVLFLLVLCYVLFLGIETIGRTAEVFIVILIFFGVTASFLVFFSGYVDFHNLQPFLENGWEPILKTVPSIAFFPFGEFFVFTMLLPYLNQPELAKKVWLSALFTSGIILMFITSLNIAVLGLGEMEVATFPLLSTIGRVNLFDFIQRLDAVVVLSFLLTMFYKISIFFYSAIIGMVDLFKLKKHQILLPSGLILIILTMVISSDFSEHIEEGQKVVPYSLFLFIHILIPLSLLLVATVRNRFKKAN</sequence>
<proteinExistence type="inferred from homology"/>
<keyword evidence="3" id="KW-0813">Transport</keyword>
<dbReference type="NCBIfam" id="TIGR00912">
    <property type="entry name" value="2A0309"/>
    <property type="match status" value="1"/>
</dbReference>
<keyword evidence="7 8" id="KW-0472">Membrane</keyword>
<feature type="transmembrane region" description="Helical" evidence="8">
    <location>
        <begin position="77"/>
        <end position="95"/>
    </location>
</feature>
<organism evidence="9 10">
    <name type="scientific">Bacillus gobiensis</name>
    <dbReference type="NCBI Taxonomy" id="1441095"/>
    <lineage>
        <taxon>Bacteria</taxon>
        <taxon>Bacillati</taxon>
        <taxon>Bacillota</taxon>
        <taxon>Bacilli</taxon>
        <taxon>Bacillales</taxon>
        <taxon>Bacillaceae</taxon>
        <taxon>Bacillus</taxon>
    </lineage>
</organism>
<evidence type="ECO:0000256" key="3">
    <source>
        <dbReference type="ARBA" id="ARBA00022448"/>
    </source>
</evidence>
<keyword evidence="4" id="KW-0309">Germination</keyword>
<evidence type="ECO:0000313" key="10">
    <source>
        <dbReference type="Proteomes" id="UP000067625"/>
    </source>
</evidence>
<dbReference type="STRING" id="1441095.AM592_09970"/>
<dbReference type="EMBL" id="CP012600">
    <property type="protein sequence ID" value="ALC81897.1"/>
    <property type="molecule type" value="Genomic_DNA"/>
</dbReference>
<dbReference type="GO" id="GO:0016020">
    <property type="term" value="C:membrane"/>
    <property type="evidence" value="ECO:0007669"/>
    <property type="project" value="UniProtKB-SubCell"/>
</dbReference>
<feature type="transmembrane region" description="Helical" evidence="8">
    <location>
        <begin position="143"/>
        <end position="165"/>
    </location>
</feature>
<dbReference type="PATRIC" id="fig|1441095.3.peg.2194"/>
<evidence type="ECO:0000256" key="5">
    <source>
        <dbReference type="ARBA" id="ARBA00022692"/>
    </source>
</evidence>
<comment type="subcellular location">
    <subcellularLocation>
        <location evidence="1">Membrane</location>
        <topology evidence="1">Multi-pass membrane protein</topology>
    </subcellularLocation>
</comment>
<dbReference type="Pfam" id="PF03845">
    <property type="entry name" value="Spore_permease"/>
    <property type="match status" value="1"/>
</dbReference>
<protein>
    <submittedName>
        <fullName evidence="9">Uncharacterized protein</fullName>
    </submittedName>
</protein>
<evidence type="ECO:0000256" key="6">
    <source>
        <dbReference type="ARBA" id="ARBA00022989"/>
    </source>
</evidence>
<feature type="transmembrane region" description="Helical" evidence="8">
    <location>
        <begin position="115"/>
        <end position="134"/>
    </location>
</feature>
<feature type="transmembrane region" description="Helical" evidence="8">
    <location>
        <begin position="215"/>
        <end position="240"/>
    </location>
</feature>
<evidence type="ECO:0000256" key="2">
    <source>
        <dbReference type="ARBA" id="ARBA00007998"/>
    </source>
</evidence>
<feature type="transmembrane region" description="Helical" evidence="8">
    <location>
        <begin position="36"/>
        <end position="57"/>
    </location>
</feature>
<dbReference type="GO" id="GO:0009847">
    <property type="term" value="P:spore germination"/>
    <property type="evidence" value="ECO:0007669"/>
    <property type="project" value="InterPro"/>
</dbReference>
<evidence type="ECO:0000256" key="7">
    <source>
        <dbReference type="ARBA" id="ARBA00023136"/>
    </source>
</evidence>
<name>A0A0M4FRC2_9BACI</name>
<comment type="similarity">
    <text evidence="2">Belongs to the amino acid-polyamine-organocation (APC) superfamily. Spore germination protein (SGP) (TC 2.A.3.9) family.</text>
</comment>
<evidence type="ECO:0000256" key="8">
    <source>
        <dbReference type="SAM" id="Phobius"/>
    </source>
</evidence>
<dbReference type="PANTHER" id="PTHR34975:SF2">
    <property type="entry name" value="SPORE GERMINATION PROTEIN A2"/>
    <property type="match status" value="1"/>
</dbReference>
<keyword evidence="6 8" id="KW-1133">Transmembrane helix</keyword>
<gene>
    <name evidence="9" type="ORF">AM592_09970</name>
</gene>
<evidence type="ECO:0000256" key="1">
    <source>
        <dbReference type="ARBA" id="ARBA00004141"/>
    </source>
</evidence>
<dbReference type="RefSeq" id="WP_082363929.1">
    <property type="nucleotide sequence ID" value="NZ_CP012600.1"/>
</dbReference>
<reference evidence="9 10" key="2">
    <citation type="journal article" date="2016" name="Int. J. Syst. Evol. Microbiol.">
        <title>Bacillus gobiensis sp. nov., isolated from a soil sample.</title>
        <authorList>
            <person name="Liu B."/>
            <person name="Liu G.H."/>
            <person name="Cetin S."/>
            <person name="Schumann P."/>
            <person name="Pan Z.Z."/>
            <person name="Chen Q.Q."/>
        </authorList>
    </citation>
    <scope>NUCLEOTIDE SEQUENCE [LARGE SCALE GENOMIC DNA]</scope>
    <source>
        <strain evidence="9 10">FJAT-4402</strain>
    </source>
</reference>
<dbReference type="OrthoDB" id="1891864at2"/>
<feature type="transmembrane region" description="Helical" evidence="8">
    <location>
        <begin position="12"/>
        <end position="30"/>
    </location>
</feature>
<feature type="transmembrane region" description="Helical" evidence="8">
    <location>
        <begin position="268"/>
        <end position="292"/>
    </location>
</feature>
<feature type="transmembrane region" description="Helical" evidence="8">
    <location>
        <begin position="185"/>
        <end position="203"/>
    </location>
</feature>